<protein>
    <submittedName>
        <fullName evidence="1">Uncharacterized protein</fullName>
    </submittedName>
</protein>
<evidence type="ECO:0000313" key="1">
    <source>
        <dbReference type="EMBL" id="EIW77614.1"/>
    </source>
</evidence>
<dbReference type="RefSeq" id="XP_007772002.1">
    <property type="nucleotide sequence ID" value="XM_007773812.1"/>
</dbReference>
<evidence type="ECO:0000313" key="2">
    <source>
        <dbReference type="Proteomes" id="UP000053558"/>
    </source>
</evidence>
<sequence>MKLSAFNLKSKGGDTINASCSYSSPRKRFGVCVTSLVQKTKRAFRFRKDEGKPPLTPSIEWVIQGGEAGRGATALEPVMDVASPQPTACKRSQDLSPQELFPSVQLDADPESFPTFLSSARTKRPIQRAKLASKLFEFGEDDTCDAALLFALSSVASVSDLLRRHRDPSLAPHSNSQMHVQAQATSIHPPDVFEYTHEADIAFVVDSTTGFEGSCQTLYSHSDSCFFHSPSTPRQASRSPRRHIRRKVPVVRFCDWFLPRPAIMLRDISATSNNHSDTSFSFPTTVSKPSPSGGVSTMISSLLARLSRQHNPYAGPSKQHPETGFSEASSTIGLGAKFSCP</sequence>
<accession>A0A5M3MFR5</accession>
<reference evidence="2" key="1">
    <citation type="journal article" date="2012" name="Science">
        <title>The Paleozoic origin of enzymatic lignin decomposition reconstructed from 31 fungal genomes.</title>
        <authorList>
            <person name="Floudas D."/>
            <person name="Binder M."/>
            <person name="Riley R."/>
            <person name="Barry K."/>
            <person name="Blanchette R.A."/>
            <person name="Henrissat B."/>
            <person name="Martinez A.T."/>
            <person name="Otillar R."/>
            <person name="Spatafora J.W."/>
            <person name="Yadav J.S."/>
            <person name="Aerts A."/>
            <person name="Benoit I."/>
            <person name="Boyd A."/>
            <person name="Carlson A."/>
            <person name="Copeland A."/>
            <person name="Coutinho P.M."/>
            <person name="de Vries R.P."/>
            <person name="Ferreira P."/>
            <person name="Findley K."/>
            <person name="Foster B."/>
            <person name="Gaskell J."/>
            <person name="Glotzer D."/>
            <person name="Gorecki P."/>
            <person name="Heitman J."/>
            <person name="Hesse C."/>
            <person name="Hori C."/>
            <person name="Igarashi K."/>
            <person name="Jurgens J.A."/>
            <person name="Kallen N."/>
            <person name="Kersten P."/>
            <person name="Kohler A."/>
            <person name="Kuees U."/>
            <person name="Kumar T.K.A."/>
            <person name="Kuo A."/>
            <person name="LaButti K."/>
            <person name="Larrondo L.F."/>
            <person name="Lindquist E."/>
            <person name="Ling A."/>
            <person name="Lombard V."/>
            <person name="Lucas S."/>
            <person name="Lundell T."/>
            <person name="Martin R."/>
            <person name="McLaughlin D.J."/>
            <person name="Morgenstern I."/>
            <person name="Morin E."/>
            <person name="Murat C."/>
            <person name="Nagy L.G."/>
            <person name="Nolan M."/>
            <person name="Ohm R.A."/>
            <person name="Patyshakuliyeva A."/>
            <person name="Rokas A."/>
            <person name="Ruiz-Duenas F.J."/>
            <person name="Sabat G."/>
            <person name="Salamov A."/>
            <person name="Samejima M."/>
            <person name="Schmutz J."/>
            <person name="Slot J.C."/>
            <person name="St John F."/>
            <person name="Stenlid J."/>
            <person name="Sun H."/>
            <person name="Sun S."/>
            <person name="Syed K."/>
            <person name="Tsang A."/>
            <person name="Wiebenga A."/>
            <person name="Young D."/>
            <person name="Pisabarro A."/>
            <person name="Eastwood D.C."/>
            <person name="Martin F."/>
            <person name="Cullen D."/>
            <person name="Grigoriev I.V."/>
            <person name="Hibbett D.S."/>
        </authorList>
    </citation>
    <scope>NUCLEOTIDE SEQUENCE [LARGE SCALE GENOMIC DNA]</scope>
    <source>
        <strain evidence="2">RWD-64-598 SS2</strain>
    </source>
</reference>
<dbReference type="GeneID" id="19202132"/>
<gene>
    <name evidence="1" type="ORF">CONPUDRAFT_145896</name>
</gene>
<dbReference type="EMBL" id="JH711583">
    <property type="protein sequence ID" value="EIW77614.1"/>
    <property type="molecule type" value="Genomic_DNA"/>
</dbReference>
<name>A0A5M3MFR5_CONPW</name>
<comment type="caution">
    <text evidence="1">The sequence shown here is derived from an EMBL/GenBank/DDBJ whole genome shotgun (WGS) entry which is preliminary data.</text>
</comment>
<proteinExistence type="predicted"/>
<dbReference type="Proteomes" id="UP000053558">
    <property type="component" value="Unassembled WGS sequence"/>
</dbReference>
<organism evidence="1 2">
    <name type="scientific">Coniophora puteana (strain RWD-64-598)</name>
    <name type="common">Brown rot fungus</name>
    <dbReference type="NCBI Taxonomy" id="741705"/>
    <lineage>
        <taxon>Eukaryota</taxon>
        <taxon>Fungi</taxon>
        <taxon>Dikarya</taxon>
        <taxon>Basidiomycota</taxon>
        <taxon>Agaricomycotina</taxon>
        <taxon>Agaricomycetes</taxon>
        <taxon>Agaricomycetidae</taxon>
        <taxon>Boletales</taxon>
        <taxon>Coniophorineae</taxon>
        <taxon>Coniophoraceae</taxon>
        <taxon>Coniophora</taxon>
    </lineage>
</organism>
<dbReference type="KEGG" id="cput:CONPUDRAFT_145896"/>
<dbReference type="AlphaFoldDB" id="A0A5M3MFR5"/>
<keyword evidence="2" id="KW-1185">Reference proteome</keyword>